<dbReference type="Pfam" id="PF14111">
    <property type="entry name" value="DUF4283"/>
    <property type="match status" value="1"/>
</dbReference>
<name>A0AAV2DV87_9ROSI</name>
<dbReference type="InterPro" id="IPR025558">
    <property type="entry name" value="DUF4283"/>
</dbReference>
<protein>
    <recommendedName>
        <fullName evidence="1">DUF4283 domain-containing protein</fullName>
    </recommendedName>
</protein>
<accession>A0AAV2DV87</accession>
<dbReference type="AlphaFoldDB" id="A0AAV2DV87"/>
<gene>
    <name evidence="2" type="ORF">LTRI10_LOCUS18950</name>
</gene>
<evidence type="ECO:0000313" key="3">
    <source>
        <dbReference type="Proteomes" id="UP001497516"/>
    </source>
</evidence>
<organism evidence="2 3">
    <name type="scientific">Linum trigynum</name>
    <dbReference type="NCBI Taxonomy" id="586398"/>
    <lineage>
        <taxon>Eukaryota</taxon>
        <taxon>Viridiplantae</taxon>
        <taxon>Streptophyta</taxon>
        <taxon>Embryophyta</taxon>
        <taxon>Tracheophyta</taxon>
        <taxon>Spermatophyta</taxon>
        <taxon>Magnoliopsida</taxon>
        <taxon>eudicotyledons</taxon>
        <taxon>Gunneridae</taxon>
        <taxon>Pentapetalae</taxon>
        <taxon>rosids</taxon>
        <taxon>fabids</taxon>
        <taxon>Malpighiales</taxon>
        <taxon>Linaceae</taxon>
        <taxon>Linum</taxon>
    </lineage>
</organism>
<feature type="domain" description="DUF4283" evidence="1">
    <location>
        <begin position="47"/>
        <end position="120"/>
    </location>
</feature>
<dbReference type="EMBL" id="OZ034816">
    <property type="protein sequence ID" value="CAL1377290.1"/>
    <property type="molecule type" value="Genomic_DNA"/>
</dbReference>
<sequence>MAAPANPPPVNWAQLFGVGKDNRLRYVAPTLDKGDLVIPQAVQDEGAARWRNSLMGQFLAKPPSLFKICRWAQRFWGRDGKVLVTLLGDLLIMFHLPNSDSCNWVFENGPWHCEGNPLFV</sequence>
<proteinExistence type="predicted"/>
<reference evidence="2 3" key="1">
    <citation type="submission" date="2024-04" db="EMBL/GenBank/DDBJ databases">
        <authorList>
            <person name="Fracassetti M."/>
        </authorList>
    </citation>
    <scope>NUCLEOTIDE SEQUENCE [LARGE SCALE GENOMIC DNA]</scope>
</reference>
<evidence type="ECO:0000259" key="1">
    <source>
        <dbReference type="Pfam" id="PF14111"/>
    </source>
</evidence>
<evidence type="ECO:0000313" key="2">
    <source>
        <dbReference type="EMBL" id="CAL1377290.1"/>
    </source>
</evidence>
<keyword evidence="3" id="KW-1185">Reference proteome</keyword>
<dbReference type="Proteomes" id="UP001497516">
    <property type="component" value="Chromosome 3"/>
</dbReference>